<dbReference type="STRING" id="390807.SAMN04488095_0282"/>
<evidence type="ECO:0000313" key="3">
    <source>
        <dbReference type="EMBL" id="SFI25433.1"/>
    </source>
</evidence>
<dbReference type="Gene3D" id="3.40.190.150">
    <property type="entry name" value="Bordetella uptake gene, domain 1"/>
    <property type="match status" value="1"/>
</dbReference>
<dbReference type="Proteomes" id="UP000199110">
    <property type="component" value="Unassembled WGS sequence"/>
</dbReference>
<reference evidence="3 4" key="1">
    <citation type="submission" date="2016-10" db="EMBL/GenBank/DDBJ databases">
        <authorList>
            <person name="de Groot N.N."/>
        </authorList>
    </citation>
    <scope>NUCLEOTIDE SEQUENCE [LARGE SCALE GENOMIC DNA]</scope>
    <source>
        <strain evidence="3 4">DSM 19073</strain>
    </source>
</reference>
<evidence type="ECO:0000313" key="4">
    <source>
        <dbReference type="Proteomes" id="UP000199110"/>
    </source>
</evidence>
<dbReference type="PANTHER" id="PTHR42928:SF5">
    <property type="entry name" value="BLR1237 PROTEIN"/>
    <property type="match status" value="1"/>
</dbReference>
<dbReference type="CDD" id="cd07012">
    <property type="entry name" value="PBP2_Bug_TTT"/>
    <property type="match status" value="1"/>
</dbReference>
<dbReference type="SUPFAM" id="SSF53850">
    <property type="entry name" value="Periplasmic binding protein-like II"/>
    <property type="match status" value="1"/>
</dbReference>
<feature type="signal peptide" evidence="2">
    <location>
        <begin position="1"/>
        <end position="26"/>
    </location>
</feature>
<dbReference type="InterPro" id="IPR006311">
    <property type="entry name" value="TAT_signal"/>
</dbReference>
<dbReference type="OrthoDB" id="8970543at2"/>
<dbReference type="Pfam" id="PF03401">
    <property type="entry name" value="TctC"/>
    <property type="match status" value="1"/>
</dbReference>
<organism evidence="3 4">
    <name type="scientific">Jannaschia pohangensis</name>
    <dbReference type="NCBI Taxonomy" id="390807"/>
    <lineage>
        <taxon>Bacteria</taxon>
        <taxon>Pseudomonadati</taxon>
        <taxon>Pseudomonadota</taxon>
        <taxon>Alphaproteobacteria</taxon>
        <taxon>Rhodobacterales</taxon>
        <taxon>Roseobacteraceae</taxon>
        <taxon>Jannaschia</taxon>
    </lineage>
</organism>
<keyword evidence="3" id="KW-0675">Receptor</keyword>
<dbReference type="Gene3D" id="3.40.190.10">
    <property type="entry name" value="Periplasmic binding protein-like II"/>
    <property type="match status" value="1"/>
</dbReference>
<dbReference type="PROSITE" id="PS51318">
    <property type="entry name" value="TAT"/>
    <property type="match status" value="1"/>
</dbReference>
<dbReference type="RefSeq" id="WP_092776336.1">
    <property type="nucleotide sequence ID" value="NZ_FORA01000001.1"/>
</dbReference>
<proteinExistence type="inferred from homology"/>
<dbReference type="EMBL" id="FORA01000001">
    <property type="protein sequence ID" value="SFI25433.1"/>
    <property type="molecule type" value="Genomic_DNA"/>
</dbReference>
<dbReference type="AlphaFoldDB" id="A0A1I3GPU5"/>
<gene>
    <name evidence="3" type="ORF">SAMN04488095_0282</name>
</gene>
<keyword evidence="2" id="KW-0732">Signal</keyword>
<evidence type="ECO:0000256" key="1">
    <source>
        <dbReference type="ARBA" id="ARBA00006987"/>
    </source>
</evidence>
<accession>A0A1I3GPU5</accession>
<dbReference type="PIRSF" id="PIRSF017082">
    <property type="entry name" value="YflP"/>
    <property type="match status" value="1"/>
</dbReference>
<comment type="similarity">
    <text evidence="1">Belongs to the UPF0065 (bug) family.</text>
</comment>
<dbReference type="InterPro" id="IPR005064">
    <property type="entry name" value="BUG"/>
</dbReference>
<dbReference type="PANTHER" id="PTHR42928">
    <property type="entry name" value="TRICARBOXYLATE-BINDING PROTEIN"/>
    <property type="match status" value="1"/>
</dbReference>
<keyword evidence="4" id="KW-1185">Reference proteome</keyword>
<sequence>MDRRSFLNIALAAPALAALSGTAAFAQWAPRRPINLIVPYGAGGGTDSFARALAAGAESALPVPLVVVNRPGSSGITGATEAAGARPDGTTFMMTSGGSFLLTYLLRDTDVNPFDSFETVGQIGDLTTSLMVPANSPYQSIDDLVADAKARPGEIRWNHTGRGSFHHIAGQGFMNAAGLDAVDVPFDGGGATRAAVIGGQVDFGMIGIQQAAGFESELRVLALVSDARDPIATEVPTFAELGYDVPIISSPITVFAPLGMDAEILSGMEAALADITSQPEFATAMRELGNTPAFLDGAAARARLEAMRDAAAPIIAAME</sequence>
<name>A0A1I3GPU5_9RHOB</name>
<dbReference type="InterPro" id="IPR042100">
    <property type="entry name" value="Bug_dom1"/>
</dbReference>
<evidence type="ECO:0000256" key="2">
    <source>
        <dbReference type="SAM" id="SignalP"/>
    </source>
</evidence>
<protein>
    <submittedName>
        <fullName evidence="3">Tripartite-type tricarboxylate transporter, receptor component TctC</fullName>
    </submittedName>
</protein>
<feature type="chain" id="PRO_5011618407" evidence="2">
    <location>
        <begin position="27"/>
        <end position="319"/>
    </location>
</feature>